<dbReference type="InterPro" id="IPR001387">
    <property type="entry name" value="Cro/C1-type_HTH"/>
</dbReference>
<proteinExistence type="predicted"/>
<dbReference type="Gene3D" id="1.25.40.10">
    <property type="entry name" value="Tetratricopeptide repeat domain"/>
    <property type="match status" value="1"/>
</dbReference>
<evidence type="ECO:0000313" key="3">
    <source>
        <dbReference type="Proteomes" id="UP000238739"/>
    </source>
</evidence>
<dbReference type="Proteomes" id="UP000238739">
    <property type="component" value="Unassembled WGS sequence"/>
</dbReference>
<keyword evidence="3" id="KW-1185">Reference proteome</keyword>
<dbReference type="InterPro" id="IPR053163">
    <property type="entry name" value="HTH-type_regulator_Rgg"/>
</dbReference>
<dbReference type="InterPro" id="IPR011990">
    <property type="entry name" value="TPR-like_helical_dom_sf"/>
</dbReference>
<protein>
    <submittedName>
        <fullName evidence="2">DNA-binding helix-turn-helix protein</fullName>
    </submittedName>
</protein>
<dbReference type="Pfam" id="PF01381">
    <property type="entry name" value="HTH_3"/>
    <property type="match status" value="1"/>
</dbReference>
<dbReference type="PANTHER" id="PTHR37038">
    <property type="entry name" value="TRANSCRIPTIONAL REGULATOR-RELATED"/>
    <property type="match status" value="1"/>
</dbReference>
<accession>A0A2N9DVB9</accession>
<reference evidence="2" key="1">
    <citation type="submission" date="2018-01" db="EMBL/GenBank/DDBJ databases">
        <authorList>
            <person name="Chaillou S."/>
        </authorList>
    </citation>
    <scope>NUCLEOTIDE SEQUENCE [LARGE SCALE GENOMIC DNA]</scope>
    <source>
        <strain evidence="2">MFPC41A2801</strain>
    </source>
</reference>
<dbReference type="RefSeq" id="WP_106483210.1">
    <property type="nucleotide sequence ID" value="NZ_CBCPIL010000004.1"/>
</dbReference>
<dbReference type="EMBL" id="OGVC01000016">
    <property type="protein sequence ID" value="SPC38407.1"/>
    <property type="molecule type" value="Genomic_DNA"/>
</dbReference>
<dbReference type="AlphaFoldDB" id="A0A2N9DVB9"/>
<dbReference type="SMART" id="SM00530">
    <property type="entry name" value="HTH_XRE"/>
    <property type="match status" value="1"/>
</dbReference>
<keyword evidence="2" id="KW-0238">DNA-binding</keyword>
<dbReference type="PANTHER" id="PTHR37038:SF14">
    <property type="entry name" value="TRANSCRIPTIONAL ACTIVATOR"/>
    <property type="match status" value="1"/>
</dbReference>
<sequence>MVTESEQTMAELLGQRITTERKQQLLSQQQLASGICAQSMISSLEKGRYIPNAVLLAKICTKLHISMDRIMLSHYPEVNALASFNVTIKALCDQHDYAGMLTYLATDGLVNQLFTDQDLQIYYYYRAVATEQALHATQDSLRDLHLAYQYTHPTQKTLMTPTEILILASIAFLETKPTQPVATIESGWTHFKLALTAIEQQPVTQYDENLNSLYYLFALRLHQAHADSKAITTIDQGVEWITNHHSHYMLVDLFFLLAQLYTANQQSPEAQRALNQSQTLSTIFKTIPYRDLER</sequence>
<name>A0A2N9DVB9_9LACO</name>
<feature type="domain" description="HTH cro/C1-type" evidence="1">
    <location>
        <begin position="17"/>
        <end position="70"/>
    </location>
</feature>
<dbReference type="PROSITE" id="PS50943">
    <property type="entry name" value="HTH_CROC1"/>
    <property type="match status" value="1"/>
</dbReference>
<dbReference type="SUPFAM" id="SSF47413">
    <property type="entry name" value="lambda repressor-like DNA-binding domains"/>
    <property type="match status" value="1"/>
</dbReference>
<dbReference type="CDD" id="cd00093">
    <property type="entry name" value="HTH_XRE"/>
    <property type="match status" value="1"/>
</dbReference>
<gene>
    <name evidence="2" type="ORF">LFUMFP_230014</name>
</gene>
<comment type="caution">
    <text evidence="2">The sequence shown here is derived from an EMBL/GenBank/DDBJ whole genome shotgun (WGS) entry which is preliminary data.</text>
</comment>
<organism evidence="2 3">
    <name type="scientific">Latilactobacillus fuchuensis</name>
    <dbReference type="NCBI Taxonomy" id="164393"/>
    <lineage>
        <taxon>Bacteria</taxon>
        <taxon>Bacillati</taxon>
        <taxon>Bacillota</taxon>
        <taxon>Bacilli</taxon>
        <taxon>Lactobacillales</taxon>
        <taxon>Lactobacillaceae</taxon>
        <taxon>Latilactobacillus</taxon>
    </lineage>
</organism>
<dbReference type="GO" id="GO:0003677">
    <property type="term" value="F:DNA binding"/>
    <property type="evidence" value="ECO:0007669"/>
    <property type="project" value="UniProtKB-KW"/>
</dbReference>
<dbReference type="InterPro" id="IPR010982">
    <property type="entry name" value="Lambda_DNA-bd_dom_sf"/>
</dbReference>
<evidence type="ECO:0000313" key="2">
    <source>
        <dbReference type="EMBL" id="SPC38407.1"/>
    </source>
</evidence>
<evidence type="ECO:0000259" key="1">
    <source>
        <dbReference type="PROSITE" id="PS50943"/>
    </source>
</evidence>